<dbReference type="InterPro" id="IPR012674">
    <property type="entry name" value="Calycin"/>
</dbReference>
<feature type="domain" description="THAP4-like heme-binding" evidence="2">
    <location>
        <begin position="104"/>
        <end position="249"/>
    </location>
</feature>
<proteinExistence type="predicted"/>
<feature type="non-terminal residue" evidence="3">
    <location>
        <position position="1"/>
    </location>
</feature>
<name>A0A1D1YXA0_9ARAE</name>
<sequence>DRETKECRKKREKKVKSTCRKAIKTFHGCGSPTTLQKLACLDDVERYISGIVRPEAWAGTPTLESLFPLVSPFLPTRRFWVRRMEGESERSSHAPSPPPLHPAIAPLSFLLGRWRGEGEGGFPTINSFRYGEELHFSHSGKPVIAYTQKTWKLPSGEPMHAESGYWRPKSDGSIEVVIAQSTGIVEVQKGTYDSEKKIVSLQSELVGNASKVKEITRFFEVVNGELSYVVQMATKLVSLQPHLKAIFNKL</sequence>
<dbReference type="PANTHER" id="PTHR15854">
    <property type="entry name" value="THAP4 PROTEIN"/>
    <property type="match status" value="1"/>
</dbReference>
<dbReference type="CDD" id="cd07828">
    <property type="entry name" value="lipocalin_heme-bd-THAP4-like"/>
    <property type="match status" value="1"/>
</dbReference>
<dbReference type="PANTHER" id="PTHR15854:SF4">
    <property type="entry name" value="PEROXYNITRITE ISOMERASE THAP4"/>
    <property type="match status" value="1"/>
</dbReference>
<protein>
    <submittedName>
        <fullName evidence="3">UPF0678 fatty acid-binding protein-like protein At1g79260</fullName>
    </submittedName>
</protein>
<dbReference type="SUPFAM" id="SSF50814">
    <property type="entry name" value="Lipocalins"/>
    <property type="match status" value="1"/>
</dbReference>
<dbReference type="EMBL" id="GDJX01008717">
    <property type="protein sequence ID" value="JAT59219.1"/>
    <property type="molecule type" value="Transcribed_RNA"/>
</dbReference>
<evidence type="ECO:0000256" key="1">
    <source>
        <dbReference type="ARBA" id="ARBA00036993"/>
    </source>
</evidence>
<evidence type="ECO:0000313" key="4">
    <source>
        <dbReference type="EMBL" id="JAT61287.1"/>
    </source>
</evidence>
<accession>A0A1D1YXA0</accession>
<dbReference type="EMBL" id="GDJX01006649">
    <property type="protein sequence ID" value="JAT61287.1"/>
    <property type="molecule type" value="Transcribed_RNA"/>
</dbReference>
<dbReference type="InterPro" id="IPR014878">
    <property type="entry name" value="THAP4-like_heme-bd"/>
</dbReference>
<comment type="catalytic activity">
    <reaction evidence="1">
        <text>peroxynitrite = nitrate</text>
        <dbReference type="Rhea" id="RHEA:63116"/>
        <dbReference type="ChEBI" id="CHEBI:17632"/>
        <dbReference type="ChEBI" id="CHEBI:25941"/>
    </reaction>
    <physiologicalReaction direction="left-to-right" evidence="1">
        <dbReference type="Rhea" id="RHEA:63117"/>
    </physiologicalReaction>
</comment>
<dbReference type="AlphaFoldDB" id="A0A1D1YXA0"/>
<evidence type="ECO:0000313" key="3">
    <source>
        <dbReference type="EMBL" id="JAT59219.1"/>
    </source>
</evidence>
<reference evidence="3" key="1">
    <citation type="submission" date="2015-07" db="EMBL/GenBank/DDBJ databases">
        <title>Transcriptome Assembly of Anthurium amnicola.</title>
        <authorList>
            <person name="Suzuki J."/>
        </authorList>
    </citation>
    <scope>NUCLEOTIDE SEQUENCE</scope>
</reference>
<dbReference type="Gene3D" id="2.40.128.20">
    <property type="match status" value="1"/>
</dbReference>
<gene>
    <name evidence="3" type="primary">At1g79260_1</name>
    <name evidence="4" type="synonym">At1g79260_3</name>
    <name evidence="4" type="ORF">g.42197</name>
    <name evidence="3" type="ORF">g.42199</name>
</gene>
<dbReference type="InterPro" id="IPR045165">
    <property type="entry name" value="Nitrobindin"/>
</dbReference>
<organism evidence="3">
    <name type="scientific">Anthurium amnicola</name>
    <dbReference type="NCBI Taxonomy" id="1678845"/>
    <lineage>
        <taxon>Eukaryota</taxon>
        <taxon>Viridiplantae</taxon>
        <taxon>Streptophyta</taxon>
        <taxon>Embryophyta</taxon>
        <taxon>Tracheophyta</taxon>
        <taxon>Spermatophyta</taxon>
        <taxon>Magnoliopsida</taxon>
        <taxon>Liliopsida</taxon>
        <taxon>Araceae</taxon>
        <taxon>Pothoideae</taxon>
        <taxon>Potheae</taxon>
        <taxon>Anthurium</taxon>
    </lineage>
</organism>
<dbReference type="Pfam" id="PF08768">
    <property type="entry name" value="THAP4_heme-bd"/>
    <property type="match status" value="1"/>
</dbReference>
<evidence type="ECO:0000259" key="2">
    <source>
        <dbReference type="Pfam" id="PF08768"/>
    </source>
</evidence>